<keyword evidence="5 6" id="KW-0472">Membrane</keyword>
<feature type="transmembrane region" description="Helical" evidence="6">
    <location>
        <begin position="155"/>
        <end position="175"/>
    </location>
</feature>
<evidence type="ECO:0000256" key="1">
    <source>
        <dbReference type="ARBA" id="ARBA00004651"/>
    </source>
</evidence>
<dbReference type="PANTHER" id="PTHR30086">
    <property type="entry name" value="ARGININE EXPORTER PROTEIN ARGO"/>
    <property type="match status" value="1"/>
</dbReference>
<dbReference type="GO" id="GO:0015171">
    <property type="term" value="F:amino acid transmembrane transporter activity"/>
    <property type="evidence" value="ECO:0007669"/>
    <property type="project" value="TreeGrafter"/>
</dbReference>
<dbReference type="Pfam" id="PF01810">
    <property type="entry name" value="LysE"/>
    <property type="match status" value="1"/>
</dbReference>
<sequence>MNSSVFLGTVAAMYTPLVLSPGPCALLVSRASMVEGRHTGMQAALGITTGAFLWSALAAAGVGVMLGQWPGVIAALQCAGGAYLGWMGVALVRSVQRPAQEVNGDGHETAPAQRAYWRGLATCMTNPQALVFFSSLFGALFTAEVSPLLRLASVLTVVGIALVGYLGQAALFAFPPLQRRYQASQRYLDGVCGVVFLLLGGRLLLQGLAA</sequence>
<evidence type="ECO:0000256" key="3">
    <source>
        <dbReference type="ARBA" id="ARBA00022692"/>
    </source>
</evidence>
<evidence type="ECO:0000256" key="4">
    <source>
        <dbReference type="ARBA" id="ARBA00022989"/>
    </source>
</evidence>
<evidence type="ECO:0000256" key="6">
    <source>
        <dbReference type="SAM" id="Phobius"/>
    </source>
</evidence>
<comment type="subcellular location">
    <subcellularLocation>
        <location evidence="1">Cell membrane</location>
        <topology evidence="1">Multi-pass membrane protein</topology>
    </subcellularLocation>
</comment>
<dbReference type="InterPro" id="IPR001123">
    <property type="entry name" value="LeuE-type"/>
</dbReference>
<evidence type="ECO:0000256" key="5">
    <source>
        <dbReference type="ARBA" id="ARBA00023136"/>
    </source>
</evidence>
<accession>A0A847RWR3</accession>
<feature type="transmembrane region" description="Helical" evidence="6">
    <location>
        <begin position="187"/>
        <end position="205"/>
    </location>
</feature>
<evidence type="ECO:0000313" key="8">
    <source>
        <dbReference type="Proteomes" id="UP000587991"/>
    </source>
</evidence>
<evidence type="ECO:0000256" key="2">
    <source>
        <dbReference type="ARBA" id="ARBA00022475"/>
    </source>
</evidence>
<dbReference type="RefSeq" id="WP_168877255.1">
    <property type="nucleotide sequence ID" value="NZ_JABAIM010000002.1"/>
</dbReference>
<gene>
    <name evidence="7" type="ORF">HF682_10550</name>
</gene>
<name>A0A847RWR3_9NEIS</name>
<feature type="transmembrane region" description="Helical" evidence="6">
    <location>
        <begin position="6"/>
        <end position="28"/>
    </location>
</feature>
<organism evidence="7 8">
    <name type="scientific">Leeia aquatica</name>
    <dbReference type="NCBI Taxonomy" id="2725557"/>
    <lineage>
        <taxon>Bacteria</taxon>
        <taxon>Pseudomonadati</taxon>
        <taxon>Pseudomonadota</taxon>
        <taxon>Betaproteobacteria</taxon>
        <taxon>Neisseriales</taxon>
        <taxon>Leeiaceae</taxon>
        <taxon>Leeia</taxon>
    </lineage>
</organism>
<dbReference type="PANTHER" id="PTHR30086:SF17">
    <property type="entry name" value="LYSE FAMILY TRANSLOCATOR"/>
    <property type="match status" value="1"/>
</dbReference>
<comment type="caution">
    <text evidence="7">The sequence shown here is derived from an EMBL/GenBank/DDBJ whole genome shotgun (WGS) entry which is preliminary data.</text>
</comment>
<keyword evidence="4 6" id="KW-1133">Transmembrane helix</keyword>
<keyword evidence="3 6" id="KW-0812">Transmembrane</keyword>
<keyword evidence="2" id="KW-1003">Cell membrane</keyword>
<dbReference type="GO" id="GO:0005886">
    <property type="term" value="C:plasma membrane"/>
    <property type="evidence" value="ECO:0007669"/>
    <property type="project" value="UniProtKB-SubCell"/>
</dbReference>
<dbReference type="Proteomes" id="UP000587991">
    <property type="component" value="Unassembled WGS sequence"/>
</dbReference>
<proteinExistence type="predicted"/>
<reference evidence="7 8" key="1">
    <citation type="submission" date="2020-04" db="EMBL/GenBank/DDBJ databases">
        <title>Draft genome of Leeia sp. IMCC25680.</title>
        <authorList>
            <person name="Song J."/>
            <person name="Cho J.-C."/>
        </authorList>
    </citation>
    <scope>NUCLEOTIDE SEQUENCE [LARGE SCALE GENOMIC DNA]</scope>
    <source>
        <strain evidence="7 8">IMCC25680</strain>
    </source>
</reference>
<dbReference type="AlphaFoldDB" id="A0A847RWR3"/>
<dbReference type="EMBL" id="JABAIM010000002">
    <property type="protein sequence ID" value="NLR75600.1"/>
    <property type="molecule type" value="Genomic_DNA"/>
</dbReference>
<keyword evidence="8" id="KW-1185">Reference proteome</keyword>
<feature type="transmembrane region" description="Helical" evidence="6">
    <location>
        <begin position="72"/>
        <end position="92"/>
    </location>
</feature>
<feature type="transmembrane region" description="Helical" evidence="6">
    <location>
        <begin position="40"/>
        <end position="66"/>
    </location>
</feature>
<evidence type="ECO:0000313" key="7">
    <source>
        <dbReference type="EMBL" id="NLR75600.1"/>
    </source>
</evidence>
<protein>
    <submittedName>
        <fullName evidence="7">LysE family transporter</fullName>
    </submittedName>
</protein>